<name>A0A251SE86_HELAN</name>
<evidence type="ECO:0000256" key="5">
    <source>
        <dbReference type="ARBA" id="ARBA00023242"/>
    </source>
</evidence>
<evidence type="ECO:0000313" key="8">
    <source>
        <dbReference type="EMBL" id="KAF5767634.1"/>
    </source>
</evidence>
<evidence type="ECO:0000313" key="9">
    <source>
        <dbReference type="EMBL" id="OTF97169.1"/>
    </source>
</evidence>
<dbReference type="SMART" id="SM00432">
    <property type="entry name" value="MADS"/>
    <property type="match status" value="1"/>
</dbReference>
<dbReference type="PANTHER" id="PTHR11945:SF776">
    <property type="entry name" value="AGAMOUS-LIKE 50-RELATED"/>
    <property type="match status" value="1"/>
</dbReference>
<dbReference type="EMBL" id="MNCJ02000329">
    <property type="protein sequence ID" value="KAF5767634.1"/>
    <property type="molecule type" value="Genomic_DNA"/>
</dbReference>
<dbReference type="OrthoDB" id="1898716at2759"/>
<dbReference type="SUPFAM" id="SSF55455">
    <property type="entry name" value="SRF-like"/>
    <property type="match status" value="1"/>
</dbReference>
<protein>
    <submittedName>
        <fullName evidence="9">Putative transcription factor, MADS-box</fullName>
    </submittedName>
    <submittedName>
        <fullName evidence="8">Transcription factor MADS-type1 family</fullName>
    </submittedName>
</protein>
<evidence type="ECO:0000259" key="7">
    <source>
        <dbReference type="PROSITE" id="PS50066"/>
    </source>
</evidence>
<dbReference type="OMA" id="AGAMSEC"/>
<dbReference type="AlphaFoldDB" id="A0A251SE86"/>
<dbReference type="Pfam" id="PF00319">
    <property type="entry name" value="SRF-TF"/>
    <property type="match status" value="1"/>
</dbReference>
<dbReference type="Proteomes" id="UP000215914">
    <property type="component" value="Chromosome 14"/>
</dbReference>
<dbReference type="GO" id="GO:0006357">
    <property type="term" value="P:regulation of transcription by RNA polymerase II"/>
    <property type="evidence" value="ECO:0000318"/>
    <property type="project" value="GO_Central"/>
</dbReference>
<dbReference type="InterPro" id="IPR002100">
    <property type="entry name" value="TF_MADSbox"/>
</dbReference>
<dbReference type="GO" id="GO:0046983">
    <property type="term" value="F:protein dimerization activity"/>
    <property type="evidence" value="ECO:0007669"/>
    <property type="project" value="InterPro"/>
</dbReference>
<keyword evidence="4" id="KW-0804">Transcription</keyword>
<evidence type="ECO:0000256" key="4">
    <source>
        <dbReference type="ARBA" id="ARBA00023163"/>
    </source>
</evidence>
<dbReference type="FunCoup" id="A0A251SE86">
    <property type="interactions" value="73"/>
</dbReference>
<evidence type="ECO:0000256" key="2">
    <source>
        <dbReference type="ARBA" id="ARBA00023015"/>
    </source>
</evidence>
<evidence type="ECO:0000256" key="6">
    <source>
        <dbReference type="SAM" id="Coils"/>
    </source>
</evidence>
<evidence type="ECO:0000256" key="1">
    <source>
        <dbReference type="ARBA" id="ARBA00004123"/>
    </source>
</evidence>
<feature type="domain" description="MADS-box" evidence="7">
    <location>
        <begin position="7"/>
        <end position="67"/>
    </location>
</feature>
<dbReference type="CDD" id="cd00265">
    <property type="entry name" value="MADS_MEF2_like"/>
    <property type="match status" value="1"/>
</dbReference>
<accession>A0A251SE86</accession>
<keyword evidence="2" id="KW-0805">Transcription regulation</keyword>
<dbReference type="Gramene" id="mRNA:HanXRQr2_Chr14g0626711">
    <property type="protein sequence ID" value="CDS:HanXRQr2_Chr14g0626711.1"/>
    <property type="gene ID" value="HanXRQr2_Chr14g0626711"/>
</dbReference>
<keyword evidence="3" id="KW-0238">DNA-binding</keyword>
<dbReference type="PANTHER" id="PTHR11945">
    <property type="entry name" value="MADS BOX PROTEIN"/>
    <property type="match status" value="1"/>
</dbReference>
<dbReference type="EMBL" id="CM007903">
    <property type="protein sequence ID" value="OTF97169.1"/>
    <property type="molecule type" value="Genomic_DNA"/>
</dbReference>
<dbReference type="InterPro" id="IPR033896">
    <property type="entry name" value="MEF2-like_N"/>
</dbReference>
<dbReference type="PROSITE" id="PS50066">
    <property type="entry name" value="MADS_BOX_2"/>
    <property type="match status" value="1"/>
</dbReference>
<dbReference type="GO" id="GO:0000978">
    <property type="term" value="F:RNA polymerase II cis-regulatory region sequence-specific DNA binding"/>
    <property type="evidence" value="ECO:0000318"/>
    <property type="project" value="GO_Central"/>
</dbReference>
<dbReference type="GO" id="GO:0045944">
    <property type="term" value="P:positive regulation of transcription by RNA polymerase II"/>
    <property type="evidence" value="ECO:0007669"/>
    <property type="project" value="InterPro"/>
</dbReference>
<dbReference type="GO" id="GO:0000981">
    <property type="term" value="F:DNA-binding transcription factor activity, RNA polymerase II-specific"/>
    <property type="evidence" value="ECO:0000318"/>
    <property type="project" value="GO_Central"/>
</dbReference>
<comment type="subcellular location">
    <subcellularLocation>
        <location evidence="1">Nucleus</location>
    </subcellularLocation>
</comment>
<keyword evidence="5" id="KW-0539">Nucleus</keyword>
<evidence type="ECO:0000313" key="10">
    <source>
        <dbReference type="Proteomes" id="UP000215914"/>
    </source>
</evidence>
<dbReference type="FunFam" id="3.40.1810.10:FF:000006">
    <property type="entry name" value="Agamous-like MADS-box protein AGL62"/>
    <property type="match status" value="1"/>
</dbReference>
<dbReference type="STRING" id="4232.A0A251SE86"/>
<sequence length="212" mass="23794">MTTKKSNGRRKIKIEKLENESNLYVAFAKRRPTLFQKASELSILCGAEIAIIVFSPTGKLYSFGHPSVEMIGDRFLTQTSQPSSSNSQLVEAYRNTNIYELSRQLTYVLTQLEVEKNKSEELTNISKQGIGNHPWEAPIENLGLQELEQLKLAMEWLKNQIEEQKKRIVAANQLPKVPVSGANGTEGGYTQLLNSVITMTHGFNMGNGHVNR</sequence>
<dbReference type="InParanoid" id="A0A251SE86"/>
<proteinExistence type="predicted"/>
<dbReference type="InterPro" id="IPR036879">
    <property type="entry name" value="TF_MADSbox_sf"/>
</dbReference>
<keyword evidence="10" id="KW-1185">Reference proteome</keyword>
<evidence type="ECO:0000256" key="3">
    <source>
        <dbReference type="ARBA" id="ARBA00023125"/>
    </source>
</evidence>
<organism evidence="9 10">
    <name type="scientific">Helianthus annuus</name>
    <name type="common">Common sunflower</name>
    <dbReference type="NCBI Taxonomy" id="4232"/>
    <lineage>
        <taxon>Eukaryota</taxon>
        <taxon>Viridiplantae</taxon>
        <taxon>Streptophyta</taxon>
        <taxon>Embryophyta</taxon>
        <taxon>Tracheophyta</taxon>
        <taxon>Spermatophyta</taxon>
        <taxon>Magnoliopsida</taxon>
        <taxon>eudicotyledons</taxon>
        <taxon>Gunneridae</taxon>
        <taxon>Pentapetalae</taxon>
        <taxon>asterids</taxon>
        <taxon>campanulids</taxon>
        <taxon>Asterales</taxon>
        <taxon>Asteraceae</taxon>
        <taxon>Asteroideae</taxon>
        <taxon>Heliantheae alliance</taxon>
        <taxon>Heliantheae</taxon>
        <taxon>Helianthus</taxon>
    </lineage>
</organism>
<dbReference type="Gene3D" id="6.10.140.920">
    <property type="match status" value="1"/>
</dbReference>
<dbReference type="PRINTS" id="PR00404">
    <property type="entry name" value="MADSDOMAIN"/>
</dbReference>
<feature type="coiled-coil region" evidence="6">
    <location>
        <begin position="144"/>
        <end position="174"/>
    </location>
</feature>
<dbReference type="Gene3D" id="3.40.1810.10">
    <property type="entry name" value="Transcription factor, MADS-box"/>
    <property type="match status" value="1"/>
</dbReference>
<reference evidence="9" key="2">
    <citation type="submission" date="2017-02" db="EMBL/GenBank/DDBJ databases">
        <title>Sunflower complete genome.</title>
        <authorList>
            <person name="Langlade N."/>
            <person name="Munos S."/>
        </authorList>
    </citation>
    <scope>NUCLEOTIDE SEQUENCE [LARGE SCALE GENOMIC DNA]</scope>
    <source>
        <tissue evidence="9">Leaves</tissue>
    </source>
</reference>
<gene>
    <name evidence="9" type="ORF">HannXRQ_Chr14g0431671</name>
    <name evidence="8" type="ORF">HanXRQr2_Chr14g0626711</name>
</gene>
<reference evidence="8 10" key="1">
    <citation type="journal article" date="2017" name="Nature">
        <title>The sunflower genome provides insights into oil metabolism, flowering and Asterid evolution.</title>
        <authorList>
            <person name="Badouin H."/>
            <person name="Gouzy J."/>
            <person name="Grassa C.J."/>
            <person name="Murat F."/>
            <person name="Staton S.E."/>
            <person name="Cottret L."/>
            <person name="Lelandais-Briere C."/>
            <person name="Owens G.L."/>
            <person name="Carrere S."/>
            <person name="Mayjonade B."/>
            <person name="Legrand L."/>
            <person name="Gill N."/>
            <person name="Kane N.C."/>
            <person name="Bowers J.E."/>
            <person name="Hubner S."/>
            <person name="Bellec A."/>
            <person name="Berard A."/>
            <person name="Berges H."/>
            <person name="Blanchet N."/>
            <person name="Boniface M.C."/>
            <person name="Brunel D."/>
            <person name="Catrice O."/>
            <person name="Chaidir N."/>
            <person name="Claudel C."/>
            <person name="Donnadieu C."/>
            <person name="Faraut T."/>
            <person name="Fievet G."/>
            <person name="Helmstetter N."/>
            <person name="King M."/>
            <person name="Knapp S.J."/>
            <person name="Lai Z."/>
            <person name="Le Paslier M.C."/>
            <person name="Lippi Y."/>
            <person name="Lorenzon L."/>
            <person name="Mandel J.R."/>
            <person name="Marage G."/>
            <person name="Marchand G."/>
            <person name="Marquand E."/>
            <person name="Bret-Mestries E."/>
            <person name="Morien E."/>
            <person name="Nambeesan S."/>
            <person name="Nguyen T."/>
            <person name="Pegot-Espagnet P."/>
            <person name="Pouilly N."/>
            <person name="Raftis F."/>
            <person name="Sallet E."/>
            <person name="Schiex T."/>
            <person name="Thomas J."/>
            <person name="Vandecasteele C."/>
            <person name="Vares D."/>
            <person name="Vear F."/>
            <person name="Vautrin S."/>
            <person name="Crespi M."/>
            <person name="Mangin B."/>
            <person name="Burke J.M."/>
            <person name="Salse J."/>
            <person name="Munos S."/>
            <person name="Vincourt P."/>
            <person name="Rieseberg L.H."/>
            <person name="Langlade N.B."/>
        </authorList>
    </citation>
    <scope>NUCLEOTIDE SEQUENCE [LARGE SCALE GENOMIC DNA]</scope>
    <source>
        <strain evidence="10">cv. SF193</strain>
        <tissue evidence="8">Leaves</tissue>
    </source>
</reference>
<dbReference type="GO" id="GO:0005634">
    <property type="term" value="C:nucleus"/>
    <property type="evidence" value="ECO:0007669"/>
    <property type="project" value="UniProtKB-SubCell"/>
</dbReference>
<reference evidence="8" key="3">
    <citation type="submission" date="2020-06" db="EMBL/GenBank/DDBJ databases">
        <title>Helianthus annuus Genome sequencing and assembly Release 2.</title>
        <authorList>
            <person name="Gouzy J."/>
            <person name="Langlade N."/>
            <person name="Munos S."/>
        </authorList>
    </citation>
    <scope>NUCLEOTIDE SEQUENCE</scope>
    <source>
        <tissue evidence="8">Leaves</tissue>
    </source>
</reference>
<keyword evidence="6" id="KW-0175">Coiled coil</keyword>